<dbReference type="GO" id="GO:0005737">
    <property type="term" value="C:cytoplasm"/>
    <property type="evidence" value="ECO:0007669"/>
    <property type="project" value="InterPro"/>
</dbReference>
<keyword evidence="11" id="KW-0456">Lyase</keyword>
<protein>
    <recommendedName>
        <fullName evidence="7 11">Cystathionine beta-synthase</fullName>
        <ecNumber evidence="4 11">4.2.1.22</ecNumber>
    </recommendedName>
</protein>
<comment type="cofactor">
    <cofactor evidence="1 11">
        <name>pyridoxal 5'-phosphate</name>
        <dbReference type="ChEBI" id="CHEBI:597326"/>
    </cofactor>
</comment>
<dbReference type="InterPro" id="IPR050214">
    <property type="entry name" value="Cys_Synth/Cystath_Beta-Synth"/>
</dbReference>
<dbReference type="PROSITE" id="PS51371">
    <property type="entry name" value="CBS"/>
    <property type="match status" value="1"/>
</dbReference>
<name>A0A8J5RKW2_9HYME</name>
<comment type="catalytic activity">
    <reaction evidence="9 11">
        <text>L-homocysteine + L-serine = L,L-cystathionine + H2O</text>
        <dbReference type="Rhea" id="RHEA:10112"/>
        <dbReference type="ChEBI" id="CHEBI:15377"/>
        <dbReference type="ChEBI" id="CHEBI:33384"/>
        <dbReference type="ChEBI" id="CHEBI:58161"/>
        <dbReference type="ChEBI" id="CHEBI:58199"/>
        <dbReference type="EC" id="4.2.1.22"/>
    </reaction>
</comment>
<comment type="pathway">
    <text evidence="2">Amino-acid biosynthesis; L-cysteine biosynthesis; L-cysteine from L-homocysteine and L-serine: step 1/2.</text>
</comment>
<dbReference type="Pfam" id="PF00291">
    <property type="entry name" value="PALP"/>
    <property type="match status" value="1"/>
</dbReference>
<dbReference type="Proteomes" id="UP000729913">
    <property type="component" value="Unassembled WGS sequence"/>
</dbReference>
<reference evidence="13" key="1">
    <citation type="submission" date="2020-03" db="EMBL/GenBank/DDBJ databases">
        <authorList>
            <person name="Chebbi M.A."/>
            <person name="Drezen J.M."/>
        </authorList>
    </citation>
    <scope>NUCLEOTIDE SEQUENCE</scope>
    <source>
        <tissue evidence="13">Whole body</tissue>
    </source>
</reference>
<evidence type="ECO:0000256" key="8">
    <source>
        <dbReference type="ARBA" id="ARBA00045425"/>
    </source>
</evidence>
<accession>A0A8J5RKW2</accession>
<dbReference type="GO" id="GO:0004122">
    <property type="term" value="F:cystathionine beta-synthase activity"/>
    <property type="evidence" value="ECO:0007669"/>
    <property type="project" value="UniProtKB-UniRule"/>
</dbReference>
<keyword evidence="14" id="KW-1185">Reference proteome</keyword>
<proteinExistence type="inferred from homology"/>
<keyword evidence="11" id="KW-0198">Cysteine biosynthesis</keyword>
<dbReference type="EC" id="4.2.1.22" evidence="4 11"/>
<dbReference type="GO" id="GO:0019343">
    <property type="term" value="P:cysteine biosynthetic process via cystathionine"/>
    <property type="evidence" value="ECO:0007669"/>
    <property type="project" value="UniProtKB-UniRule"/>
</dbReference>
<dbReference type="FunFam" id="3.40.50.1100:FF:000118">
    <property type="entry name" value="Related to CYS4-cystathionine beta-synthase"/>
    <property type="match status" value="1"/>
</dbReference>
<evidence type="ECO:0000256" key="10">
    <source>
        <dbReference type="PROSITE-ProRule" id="PRU00703"/>
    </source>
</evidence>
<dbReference type="NCBIfam" id="TIGR01137">
    <property type="entry name" value="cysta_beta"/>
    <property type="match status" value="1"/>
</dbReference>
<feature type="domain" description="CBS" evidence="12">
    <location>
        <begin position="375"/>
        <end position="435"/>
    </location>
</feature>
<evidence type="ECO:0000256" key="7">
    <source>
        <dbReference type="ARBA" id="ARBA00026192"/>
    </source>
</evidence>
<dbReference type="AlphaFoldDB" id="A0A8J5RKW2"/>
<evidence type="ECO:0000313" key="13">
    <source>
        <dbReference type="EMBL" id="KAG8042009.1"/>
    </source>
</evidence>
<evidence type="ECO:0000256" key="4">
    <source>
        <dbReference type="ARBA" id="ARBA00012041"/>
    </source>
</evidence>
<dbReference type="FunFam" id="3.40.50.1100:FF:000003">
    <property type="entry name" value="Cystathionine beta-synthase"/>
    <property type="match status" value="1"/>
</dbReference>
<evidence type="ECO:0000256" key="2">
    <source>
        <dbReference type="ARBA" id="ARBA00005003"/>
    </source>
</evidence>
<evidence type="ECO:0000256" key="3">
    <source>
        <dbReference type="ARBA" id="ARBA00007103"/>
    </source>
</evidence>
<evidence type="ECO:0000256" key="6">
    <source>
        <dbReference type="ARBA" id="ARBA00023122"/>
    </source>
</evidence>
<dbReference type="InterPro" id="IPR001216">
    <property type="entry name" value="P-phosphate_BS"/>
</dbReference>
<keyword evidence="6 10" id="KW-0129">CBS domain</keyword>
<comment type="caution">
    <text evidence="13">The sequence shown here is derived from an EMBL/GenBank/DDBJ whole genome shotgun (WGS) entry which is preliminary data.</text>
</comment>
<comment type="function">
    <text evidence="8">Hydro-lyase catalyzing the first step of the transsulfuration pathway, where the hydroxyl group of L-serine is displaced by L-homocysteine in a beta-replacement reaction to form L-cystathionine, the precursor of L-cysteine. This catabolic route allows the elimination of L-methionine and the toxic metabolite L-homocysteine. Also involved in the production of hydrogen sulfide, a gasotransmitter with signaling and cytoprotective effects on neurons.</text>
</comment>
<dbReference type="EMBL" id="JAAOIC020000005">
    <property type="protein sequence ID" value="KAG8042009.1"/>
    <property type="molecule type" value="Genomic_DNA"/>
</dbReference>
<keyword evidence="5 11" id="KW-0663">Pyridoxal phosphate</keyword>
<evidence type="ECO:0000259" key="12">
    <source>
        <dbReference type="PROSITE" id="PS51371"/>
    </source>
</evidence>
<dbReference type="OrthoDB" id="728at2759"/>
<dbReference type="InterPro" id="IPR005857">
    <property type="entry name" value="Cysta_beta_synth"/>
</dbReference>
<dbReference type="PANTHER" id="PTHR10314">
    <property type="entry name" value="CYSTATHIONINE BETA-SYNTHASE"/>
    <property type="match status" value="1"/>
</dbReference>
<dbReference type="GO" id="GO:0030170">
    <property type="term" value="F:pyridoxal phosphate binding"/>
    <property type="evidence" value="ECO:0007669"/>
    <property type="project" value="UniProtKB-ARBA"/>
</dbReference>
<comment type="similarity">
    <text evidence="3 11">Belongs to the cysteine synthase/cystathionine beta-synthase family.</text>
</comment>
<dbReference type="GO" id="GO:0006535">
    <property type="term" value="P:cysteine biosynthetic process from serine"/>
    <property type="evidence" value="ECO:0007669"/>
    <property type="project" value="UniProtKB-UniRule"/>
</dbReference>
<dbReference type="InterPro" id="IPR000644">
    <property type="entry name" value="CBS_dom"/>
</dbReference>
<organism evidence="13 14">
    <name type="scientific">Cotesia typhae</name>
    <dbReference type="NCBI Taxonomy" id="2053667"/>
    <lineage>
        <taxon>Eukaryota</taxon>
        <taxon>Metazoa</taxon>
        <taxon>Ecdysozoa</taxon>
        <taxon>Arthropoda</taxon>
        <taxon>Hexapoda</taxon>
        <taxon>Insecta</taxon>
        <taxon>Pterygota</taxon>
        <taxon>Neoptera</taxon>
        <taxon>Endopterygota</taxon>
        <taxon>Hymenoptera</taxon>
        <taxon>Apocrita</taxon>
        <taxon>Ichneumonoidea</taxon>
        <taxon>Braconidae</taxon>
        <taxon>Microgastrinae</taxon>
        <taxon>Cotesia</taxon>
    </lineage>
</organism>
<dbReference type="InterPro" id="IPR001926">
    <property type="entry name" value="TrpB-like_PALP"/>
</dbReference>
<dbReference type="PROSITE" id="PS00901">
    <property type="entry name" value="CYS_SYNTHASE"/>
    <property type="match status" value="1"/>
</dbReference>
<dbReference type="CDD" id="cd01561">
    <property type="entry name" value="CBS_like"/>
    <property type="match status" value="1"/>
</dbReference>
<evidence type="ECO:0000313" key="14">
    <source>
        <dbReference type="Proteomes" id="UP000729913"/>
    </source>
</evidence>
<reference evidence="13" key="2">
    <citation type="submission" date="2021-04" db="EMBL/GenBank/DDBJ databases">
        <title>Genome-wide patterns of bracovirus chromosomal integration into multiple host tissues during parasitism.</title>
        <authorList>
            <person name="Chebbi M.A.C."/>
        </authorList>
    </citation>
    <scope>NUCLEOTIDE SEQUENCE</scope>
    <source>
        <tissue evidence="13">Whole body</tissue>
    </source>
</reference>
<sequence length="493" mass="54502">MENRSCDSPSKCTWVPNAETPHIVRNILNDRKKVLPDILECIGQTPMVRLNKIPKLFGVECEVFVKCEFFNPGGSVKDRIGYRMVQDAEAKGLLKPGYTIIEPTSGNTGIGLAMAAAVKGYRCIIVMPQKMSNEKLFTLHVLGAEIIRTPTEASWDSPVGHISVAEKLQKQIPNSIILNQYLNPGNPLAHYDQTAQEIWEQCQGKLDYLVAGAGTGGTITGIGRRLRELSPEIKTVGIDPLSSILAEPPELNKTNITFYDVEGIGYDFIPTVLDRTVVDKWMKSNDHESLNMSRLLIKNEGLLCGASSGAAVYLAMKLAKDLPKDKRVVVVLPDGIRNYMTKFVSDNWMIARGYMDPPAPAGSESWWNNPLPAEIITKPITLLPNATCKEAYDKLKKESCGFIVIVNVNDRVTGYITLQSIRAGVMNGSVKWSDTIEKIIVKQFYKLPDTASLGRVAVTLEKELLAVIIQDTELGEKFVGVVTQENVFEFVSK</sequence>
<evidence type="ECO:0000256" key="11">
    <source>
        <dbReference type="RuleBase" id="RU361204"/>
    </source>
</evidence>
<keyword evidence="11" id="KW-0028">Amino-acid biosynthesis</keyword>
<evidence type="ECO:0000256" key="5">
    <source>
        <dbReference type="ARBA" id="ARBA00022898"/>
    </source>
</evidence>
<gene>
    <name evidence="13" type="ORF">G9C98_007317</name>
</gene>
<evidence type="ECO:0000256" key="9">
    <source>
        <dbReference type="ARBA" id="ARBA00047490"/>
    </source>
</evidence>
<evidence type="ECO:0000256" key="1">
    <source>
        <dbReference type="ARBA" id="ARBA00001933"/>
    </source>
</evidence>
<dbReference type="Pfam" id="PF00571">
    <property type="entry name" value="CBS"/>
    <property type="match status" value="1"/>
</dbReference>